<dbReference type="EMBL" id="RKQL01000004">
    <property type="protein sequence ID" value="RPE66744.1"/>
    <property type="molecule type" value="Genomic_DNA"/>
</dbReference>
<dbReference type="SUPFAM" id="SSF52540">
    <property type="entry name" value="P-loop containing nucleoside triphosphate hydrolases"/>
    <property type="match status" value="1"/>
</dbReference>
<keyword evidence="2" id="KW-1185">Reference proteome</keyword>
<dbReference type="InterPro" id="IPR027417">
    <property type="entry name" value="P-loop_NTPase"/>
</dbReference>
<dbReference type="Proteomes" id="UP000272193">
    <property type="component" value="Unassembled WGS sequence"/>
</dbReference>
<accession>A0A3N4V1F3</accession>
<evidence type="ECO:0000313" key="2">
    <source>
        <dbReference type="Proteomes" id="UP000272193"/>
    </source>
</evidence>
<evidence type="ECO:0008006" key="3">
    <source>
        <dbReference type="Google" id="ProtNLM"/>
    </source>
</evidence>
<proteinExistence type="predicted"/>
<dbReference type="OrthoDB" id="2531964at2"/>
<protein>
    <recommendedName>
        <fullName evidence="3">AAA ATPase-like protein</fullName>
    </recommendedName>
</protein>
<dbReference type="RefSeq" id="WP_124222861.1">
    <property type="nucleotide sequence ID" value="NZ_RKQL01000004.1"/>
</dbReference>
<name>A0A3N4V1F3_9BURK</name>
<organism evidence="1 2">
    <name type="scientific">Tibeticola sediminis</name>
    <dbReference type="NCBI Taxonomy" id="1917811"/>
    <lineage>
        <taxon>Bacteria</taxon>
        <taxon>Pseudomonadati</taxon>
        <taxon>Pseudomonadota</taxon>
        <taxon>Betaproteobacteria</taxon>
        <taxon>Burkholderiales</taxon>
        <taxon>Comamonadaceae</taxon>
        <taxon>Tibeticola</taxon>
    </lineage>
</organism>
<dbReference type="AlphaFoldDB" id="A0A3N4V1F3"/>
<dbReference type="Gene3D" id="3.40.50.300">
    <property type="entry name" value="P-loop containing nucleotide triphosphate hydrolases"/>
    <property type="match status" value="1"/>
</dbReference>
<evidence type="ECO:0000313" key="1">
    <source>
        <dbReference type="EMBL" id="RPE66744.1"/>
    </source>
</evidence>
<reference evidence="1 2" key="1">
    <citation type="submission" date="2018-11" db="EMBL/GenBank/DDBJ databases">
        <title>Genomic Encyclopedia of Type Strains, Phase IV (KMG-IV): sequencing the most valuable type-strain genomes for metagenomic binning, comparative biology and taxonomic classification.</title>
        <authorList>
            <person name="Goeker M."/>
        </authorList>
    </citation>
    <scope>NUCLEOTIDE SEQUENCE [LARGE SCALE GENOMIC DNA]</scope>
    <source>
        <strain evidence="1 2">DSM 101684</strain>
    </source>
</reference>
<gene>
    <name evidence="1" type="ORF">EDC62_1817</name>
</gene>
<sequence length="419" mass="46130">MKAKDVFTPGRYPTVTFVDEHLKEKEKQLRNAIDTGGLLVSISGPSKSGKTVFVERCLGKENLLQITGAGIESAAELWLRVFDLIGTPVAVTKAASESNERITSQSGGVSGNAIIAKGKVDIALSQKHSTSSNESASQAIDPLQLLIRELKGTGMVVFIDDFHYIPSKIQAELAKQIKEAIRNDVIFITASVPYHSDDALRGNPDLHGRVSMIDFDYWDTNALKKIALKGFQELNIIERESVISALASEAAGSPQLMQFLCLNSCFELNVRERSNTPVDFIHDDALFEKICRMTATSADYGSVVDKMKDGPKTRGSNRNIYQTKLGWKGDVYRLLVKALSLDPPTLTFRYNSLIERISSICAEDSPSGSSVTNACLHTAQIVNDMIPAVVVEWDVDNDVFDIRDPYFLFYLPWADAVDG</sequence>
<comment type="caution">
    <text evidence="1">The sequence shown here is derived from an EMBL/GenBank/DDBJ whole genome shotgun (WGS) entry which is preliminary data.</text>
</comment>